<sequence>MTSPYANGEIYYDNEPNVGVNAYFSWGHHFFACMSDFRAHVELSQAPNSYELIEITDDNYRSLCRIGVFAHVC</sequence>
<gene>
    <name evidence="1" type="ORF">A130_09250</name>
</gene>
<comment type="caution">
    <text evidence="1">The sequence shown here is derived from an EMBL/GenBank/DDBJ whole genome shotgun (WGS) entry which is preliminary data.</text>
</comment>
<dbReference type="AlphaFoldDB" id="A0A1E5CL78"/>
<name>A0A1E5CL78_9VIBR</name>
<evidence type="ECO:0000313" key="1">
    <source>
        <dbReference type="EMBL" id="OEE69461.1"/>
    </source>
</evidence>
<protein>
    <submittedName>
        <fullName evidence="1">Uncharacterized protein</fullName>
    </submittedName>
</protein>
<dbReference type="RefSeq" id="WP_017051513.1">
    <property type="nucleotide sequence ID" value="NZ_AJYW02000313.1"/>
</dbReference>
<accession>A0A1E5CL78</accession>
<reference evidence="1 2" key="1">
    <citation type="journal article" date="2012" name="Science">
        <title>Ecological populations of bacteria act as socially cohesive units of antibiotic production and resistance.</title>
        <authorList>
            <person name="Cordero O.X."/>
            <person name="Wildschutte H."/>
            <person name="Kirkup B."/>
            <person name="Proehl S."/>
            <person name="Ngo L."/>
            <person name="Hussain F."/>
            <person name="Le Roux F."/>
            <person name="Mincer T."/>
            <person name="Polz M.F."/>
        </authorList>
    </citation>
    <scope>NUCLEOTIDE SEQUENCE [LARGE SCALE GENOMIC DNA]</scope>
    <source>
        <strain evidence="1 2">FF-238</strain>
    </source>
</reference>
<proteinExistence type="predicted"/>
<dbReference type="Proteomes" id="UP000094165">
    <property type="component" value="Unassembled WGS sequence"/>
</dbReference>
<keyword evidence="2" id="KW-1185">Reference proteome</keyword>
<organism evidence="1 2">
    <name type="scientific">Vibrio genomosp. F6 str. FF-238</name>
    <dbReference type="NCBI Taxonomy" id="1191298"/>
    <lineage>
        <taxon>Bacteria</taxon>
        <taxon>Pseudomonadati</taxon>
        <taxon>Pseudomonadota</taxon>
        <taxon>Gammaproteobacteria</taxon>
        <taxon>Vibrionales</taxon>
        <taxon>Vibrionaceae</taxon>
        <taxon>Vibrio</taxon>
    </lineage>
</organism>
<evidence type="ECO:0000313" key="2">
    <source>
        <dbReference type="Proteomes" id="UP000094165"/>
    </source>
</evidence>
<dbReference type="EMBL" id="AJYW02000313">
    <property type="protein sequence ID" value="OEE69461.1"/>
    <property type="molecule type" value="Genomic_DNA"/>
</dbReference>